<accession>A0A1G7RPC6</accession>
<organism evidence="1 2">
    <name type="scientific">Thermoanaerobacter thermohydrosulfuricus</name>
    <name type="common">Clostridium thermohydrosulfuricum</name>
    <dbReference type="NCBI Taxonomy" id="1516"/>
    <lineage>
        <taxon>Bacteria</taxon>
        <taxon>Bacillati</taxon>
        <taxon>Bacillota</taxon>
        <taxon>Clostridia</taxon>
        <taxon>Thermoanaerobacterales</taxon>
        <taxon>Thermoanaerobacteraceae</taxon>
        <taxon>Thermoanaerobacter</taxon>
    </lineage>
</organism>
<reference evidence="1 2" key="1">
    <citation type="submission" date="2016-10" db="EMBL/GenBank/DDBJ databases">
        <authorList>
            <person name="de Groot N.N."/>
        </authorList>
    </citation>
    <scope>NUCLEOTIDE SEQUENCE [LARGE SCALE GENOMIC DNA]</scope>
    <source>
        <strain evidence="1 2">DSM 569</strain>
    </source>
</reference>
<dbReference type="RefSeq" id="WP_074592660.1">
    <property type="nucleotide sequence ID" value="NZ_FNBS01000045.1"/>
</dbReference>
<evidence type="ECO:0000313" key="1">
    <source>
        <dbReference type="EMBL" id="SDG12555.1"/>
    </source>
</evidence>
<protein>
    <submittedName>
        <fullName evidence="1">Uncharacterized protein</fullName>
    </submittedName>
</protein>
<name>A0A1G7RPC6_THETY</name>
<dbReference type="Proteomes" id="UP000183404">
    <property type="component" value="Unassembled WGS sequence"/>
</dbReference>
<gene>
    <name evidence="1" type="ORF">SAMN04244560_01821</name>
</gene>
<sequence>MKKIISIVVIFMMLINLGCAFGMENETPFSKNNEISLPSGIVNPDYVDYPDGTVDIQIEPPITDGTTIPDDSRSGIASTIWDIGLRIGSYFFRTAGNIILDVATIAFGLTEAHVNKNKGASVHLYHSYTYRNKVAKVYNQSTRTWKTYVIEGNREWYRHEFASFAQTNGFTATASVDFTADKGYPPIHVDVAPHYYDDNWIRDMAQYNYYFNRGVTEEYGWSIPVMNKK</sequence>
<proteinExistence type="predicted"/>
<dbReference type="AlphaFoldDB" id="A0A1G7RPC6"/>
<dbReference type="EMBL" id="FNBS01000045">
    <property type="protein sequence ID" value="SDG12555.1"/>
    <property type="molecule type" value="Genomic_DNA"/>
</dbReference>
<evidence type="ECO:0000313" key="2">
    <source>
        <dbReference type="Proteomes" id="UP000183404"/>
    </source>
</evidence>